<organism evidence="11 12">
    <name type="scientific">Dentiscutata erythropus</name>
    <dbReference type="NCBI Taxonomy" id="1348616"/>
    <lineage>
        <taxon>Eukaryota</taxon>
        <taxon>Fungi</taxon>
        <taxon>Fungi incertae sedis</taxon>
        <taxon>Mucoromycota</taxon>
        <taxon>Glomeromycotina</taxon>
        <taxon>Glomeromycetes</taxon>
        <taxon>Diversisporales</taxon>
        <taxon>Gigasporaceae</taxon>
        <taxon>Dentiscutata</taxon>
    </lineage>
</organism>
<evidence type="ECO:0000256" key="5">
    <source>
        <dbReference type="ARBA" id="ARBA00022777"/>
    </source>
</evidence>
<gene>
    <name evidence="11" type="ORF">DERYTH_LOCUS19551</name>
</gene>
<reference evidence="11" key="1">
    <citation type="submission" date="2021-06" db="EMBL/GenBank/DDBJ databases">
        <authorList>
            <person name="Kallberg Y."/>
            <person name="Tangrot J."/>
            <person name="Rosling A."/>
        </authorList>
    </citation>
    <scope>NUCLEOTIDE SEQUENCE</scope>
    <source>
        <strain evidence="11">MA453B</strain>
    </source>
</reference>
<dbReference type="InterPro" id="IPR051420">
    <property type="entry name" value="Ser_Thr_Kinases_DiverseReg"/>
</dbReference>
<evidence type="ECO:0000256" key="3">
    <source>
        <dbReference type="ARBA" id="ARBA00022679"/>
    </source>
</evidence>
<dbReference type="GO" id="GO:0005524">
    <property type="term" value="F:ATP binding"/>
    <property type="evidence" value="ECO:0007669"/>
    <property type="project" value="UniProtKB-UniRule"/>
</dbReference>
<evidence type="ECO:0000256" key="7">
    <source>
        <dbReference type="ARBA" id="ARBA00047899"/>
    </source>
</evidence>
<dbReference type="GO" id="GO:0004674">
    <property type="term" value="F:protein serine/threonine kinase activity"/>
    <property type="evidence" value="ECO:0007669"/>
    <property type="project" value="UniProtKB-KW"/>
</dbReference>
<evidence type="ECO:0000256" key="2">
    <source>
        <dbReference type="ARBA" id="ARBA00022527"/>
    </source>
</evidence>
<dbReference type="Pfam" id="PF00069">
    <property type="entry name" value="Pkinase"/>
    <property type="match status" value="1"/>
</dbReference>
<feature type="domain" description="Protein kinase" evidence="10">
    <location>
        <begin position="34"/>
        <end position="167"/>
    </location>
</feature>
<keyword evidence="2" id="KW-0723">Serine/threonine-protein kinase</keyword>
<dbReference type="OrthoDB" id="2326258at2759"/>
<keyword evidence="6 9" id="KW-0067">ATP-binding</keyword>
<evidence type="ECO:0000256" key="6">
    <source>
        <dbReference type="ARBA" id="ARBA00022840"/>
    </source>
</evidence>
<dbReference type="InterPro" id="IPR011009">
    <property type="entry name" value="Kinase-like_dom_sf"/>
</dbReference>
<dbReference type="SUPFAM" id="SSF56112">
    <property type="entry name" value="Protein kinase-like (PK-like)"/>
    <property type="match status" value="1"/>
</dbReference>
<dbReference type="PANTHER" id="PTHR48005:SF13">
    <property type="entry name" value="SERINE_THREONINE-PROTEIN KINASE DDB_G0278509-RELATED"/>
    <property type="match status" value="1"/>
</dbReference>
<keyword evidence="5" id="KW-0418">Kinase</keyword>
<sequence length="167" mass="19579">LFDMGSNQSERNPISVIYRLNVLKDIKEYKFSDFNDRKKIGHGAFGEVFSADFQGKIFALKRLHKENLIDKMIVRELEALYEADHPNIIKFYGISEAVKFITNNINNTQLTIPVVRTDQHLEFFEEDNDYEDSINNKRSLSIRSVVEIDPHPEFIEKDNLSRNLNFH</sequence>
<dbReference type="Proteomes" id="UP000789405">
    <property type="component" value="Unassembled WGS sequence"/>
</dbReference>
<keyword evidence="3" id="KW-0808">Transferase</keyword>
<evidence type="ECO:0000256" key="9">
    <source>
        <dbReference type="PROSITE-ProRule" id="PRU10141"/>
    </source>
</evidence>
<dbReference type="EC" id="2.7.11.1" evidence="1"/>
<accession>A0A9N9JFU4</accession>
<evidence type="ECO:0000313" key="11">
    <source>
        <dbReference type="EMBL" id="CAG8780213.1"/>
    </source>
</evidence>
<name>A0A9N9JFU4_9GLOM</name>
<evidence type="ECO:0000259" key="10">
    <source>
        <dbReference type="PROSITE" id="PS50011"/>
    </source>
</evidence>
<keyword evidence="4 9" id="KW-0547">Nucleotide-binding</keyword>
<feature type="non-terminal residue" evidence="11">
    <location>
        <position position="167"/>
    </location>
</feature>
<proteinExistence type="predicted"/>
<dbReference type="InterPro" id="IPR017441">
    <property type="entry name" value="Protein_kinase_ATP_BS"/>
</dbReference>
<protein>
    <recommendedName>
        <fullName evidence="1">non-specific serine/threonine protein kinase</fullName>
        <ecNumber evidence="1">2.7.11.1</ecNumber>
    </recommendedName>
</protein>
<dbReference type="PROSITE" id="PS00107">
    <property type="entry name" value="PROTEIN_KINASE_ATP"/>
    <property type="match status" value="1"/>
</dbReference>
<evidence type="ECO:0000256" key="8">
    <source>
        <dbReference type="ARBA" id="ARBA00048679"/>
    </source>
</evidence>
<comment type="catalytic activity">
    <reaction evidence="7">
        <text>L-threonyl-[protein] + ATP = O-phospho-L-threonyl-[protein] + ADP + H(+)</text>
        <dbReference type="Rhea" id="RHEA:46608"/>
        <dbReference type="Rhea" id="RHEA-COMP:11060"/>
        <dbReference type="Rhea" id="RHEA-COMP:11605"/>
        <dbReference type="ChEBI" id="CHEBI:15378"/>
        <dbReference type="ChEBI" id="CHEBI:30013"/>
        <dbReference type="ChEBI" id="CHEBI:30616"/>
        <dbReference type="ChEBI" id="CHEBI:61977"/>
        <dbReference type="ChEBI" id="CHEBI:456216"/>
        <dbReference type="EC" id="2.7.11.1"/>
    </reaction>
</comment>
<dbReference type="PANTHER" id="PTHR48005">
    <property type="entry name" value="LEUCINE RICH REPEAT KINASE 2"/>
    <property type="match status" value="1"/>
</dbReference>
<evidence type="ECO:0000256" key="1">
    <source>
        <dbReference type="ARBA" id="ARBA00012513"/>
    </source>
</evidence>
<comment type="caution">
    <text evidence="11">The sequence shown here is derived from an EMBL/GenBank/DDBJ whole genome shotgun (WGS) entry which is preliminary data.</text>
</comment>
<dbReference type="Gene3D" id="3.30.200.20">
    <property type="entry name" value="Phosphorylase Kinase, domain 1"/>
    <property type="match status" value="1"/>
</dbReference>
<feature type="binding site" evidence="9">
    <location>
        <position position="61"/>
    </location>
    <ligand>
        <name>ATP</name>
        <dbReference type="ChEBI" id="CHEBI:30616"/>
    </ligand>
</feature>
<comment type="catalytic activity">
    <reaction evidence="8">
        <text>L-seryl-[protein] + ATP = O-phospho-L-seryl-[protein] + ADP + H(+)</text>
        <dbReference type="Rhea" id="RHEA:17989"/>
        <dbReference type="Rhea" id="RHEA-COMP:9863"/>
        <dbReference type="Rhea" id="RHEA-COMP:11604"/>
        <dbReference type="ChEBI" id="CHEBI:15378"/>
        <dbReference type="ChEBI" id="CHEBI:29999"/>
        <dbReference type="ChEBI" id="CHEBI:30616"/>
        <dbReference type="ChEBI" id="CHEBI:83421"/>
        <dbReference type="ChEBI" id="CHEBI:456216"/>
        <dbReference type="EC" id="2.7.11.1"/>
    </reaction>
</comment>
<evidence type="ECO:0000256" key="4">
    <source>
        <dbReference type="ARBA" id="ARBA00022741"/>
    </source>
</evidence>
<dbReference type="InterPro" id="IPR000719">
    <property type="entry name" value="Prot_kinase_dom"/>
</dbReference>
<evidence type="ECO:0000313" key="12">
    <source>
        <dbReference type="Proteomes" id="UP000789405"/>
    </source>
</evidence>
<dbReference type="EMBL" id="CAJVPY010021612">
    <property type="protein sequence ID" value="CAG8780213.1"/>
    <property type="molecule type" value="Genomic_DNA"/>
</dbReference>
<dbReference type="AlphaFoldDB" id="A0A9N9JFU4"/>
<keyword evidence="12" id="KW-1185">Reference proteome</keyword>
<dbReference type="PROSITE" id="PS50011">
    <property type="entry name" value="PROTEIN_KINASE_DOM"/>
    <property type="match status" value="1"/>
</dbReference>